<dbReference type="GO" id="GO:0005096">
    <property type="term" value="F:GTPase activator activity"/>
    <property type="evidence" value="ECO:0007669"/>
    <property type="project" value="UniProtKB-KW"/>
</dbReference>
<comment type="caution">
    <text evidence="4">The sequence shown here is derived from an EMBL/GenBank/DDBJ whole genome shotgun (WGS) entry which is preliminary data.</text>
</comment>
<sequence>MSLEFQKLLATVDLKTNKNIMDKLRYLSSTRGCGNNQTRKKVWPILLHANELNIELRENYSEHEQYEQVEKDVDRSMWKFTREISDDERLSKRRQLSRLVNSCLLDDPGLHYFQGFHDVATVMLLVCGESAALPCLSRISHNHLYEAMNTKSLGEVLNVLPLIHVILSEHDPAVAKHLSEAGMDVGHYALSWVLTWFSHVIDDLDLIGRLFDFFIPNHPLMSIYASAAVVLQRRQELLSVESEFSEVFGLLNSFPETHKVVDEQWVEDIISQASRLFSTHPPHKIIQKQKLLKPTSCFLQYPFPYTSQEVSTTIKISKLLWMTGLSIGIGLFAYYVMLRREQ</sequence>
<protein>
    <recommendedName>
        <fullName evidence="3">Rab-GAP TBC domain-containing protein</fullName>
    </recommendedName>
</protein>
<dbReference type="Gene3D" id="1.10.8.1310">
    <property type="match status" value="1"/>
</dbReference>
<dbReference type="PROSITE" id="PS50086">
    <property type="entry name" value="TBC_RABGAP"/>
    <property type="match status" value="1"/>
</dbReference>
<dbReference type="Pfam" id="PF00566">
    <property type="entry name" value="RabGAP-TBC"/>
    <property type="match status" value="1"/>
</dbReference>
<evidence type="ECO:0000259" key="3">
    <source>
        <dbReference type="PROSITE" id="PS50086"/>
    </source>
</evidence>
<dbReference type="PANTHER" id="PTHR20913:SF7">
    <property type="entry name" value="RE60063P"/>
    <property type="match status" value="1"/>
</dbReference>
<proteinExistence type="predicted"/>
<evidence type="ECO:0000256" key="1">
    <source>
        <dbReference type="ARBA" id="ARBA00022468"/>
    </source>
</evidence>
<dbReference type="PANTHER" id="PTHR20913">
    <property type="entry name" value="TBC1 DOMAIN FAMILY MEMBER 20/GTPASE"/>
    <property type="match status" value="1"/>
</dbReference>
<name>A0AAW2ZP31_9EUKA</name>
<dbReference type="InterPro" id="IPR000195">
    <property type="entry name" value="Rab-GAP-TBC_dom"/>
</dbReference>
<keyword evidence="2" id="KW-0472">Membrane</keyword>
<dbReference type="SUPFAM" id="SSF47923">
    <property type="entry name" value="Ypt/Rab-GAP domain of gyp1p"/>
    <property type="match status" value="2"/>
</dbReference>
<dbReference type="GO" id="GO:0006888">
    <property type="term" value="P:endoplasmic reticulum to Golgi vesicle-mediated transport"/>
    <property type="evidence" value="ECO:0007669"/>
    <property type="project" value="TreeGrafter"/>
</dbReference>
<dbReference type="Gene3D" id="1.10.472.80">
    <property type="entry name" value="Ypt/Rab-GAP domain of gyp1p, domain 3"/>
    <property type="match status" value="1"/>
</dbReference>
<accession>A0AAW2ZP31</accession>
<feature type="domain" description="Rab-GAP TBC" evidence="3">
    <location>
        <begin position="33"/>
        <end position="218"/>
    </location>
</feature>
<dbReference type="InterPro" id="IPR045913">
    <property type="entry name" value="TBC20/Gyp8-like"/>
</dbReference>
<evidence type="ECO:0000313" key="5">
    <source>
        <dbReference type="Proteomes" id="UP001431209"/>
    </source>
</evidence>
<dbReference type="GO" id="GO:0005789">
    <property type="term" value="C:endoplasmic reticulum membrane"/>
    <property type="evidence" value="ECO:0007669"/>
    <property type="project" value="TreeGrafter"/>
</dbReference>
<gene>
    <name evidence="4" type="ORF">AKO1_010314</name>
</gene>
<dbReference type="Proteomes" id="UP001431209">
    <property type="component" value="Unassembled WGS sequence"/>
</dbReference>
<keyword evidence="2" id="KW-1133">Transmembrane helix</keyword>
<feature type="transmembrane region" description="Helical" evidence="2">
    <location>
        <begin position="319"/>
        <end position="338"/>
    </location>
</feature>
<evidence type="ECO:0000313" key="4">
    <source>
        <dbReference type="EMBL" id="KAL0491612.1"/>
    </source>
</evidence>
<keyword evidence="5" id="KW-1185">Reference proteome</keyword>
<dbReference type="EMBL" id="JAOPGA020001833">
    <property type="protein sequence ID" value="KAL0491612.1"/>
    <property type="molecule type" value="Genomic_DNA"/>
</dbReference>
<evidence type="ECO:0000256" key="2">
    <source>
        <dbReference type="SAM" id="Phobius"/>
    </source>
</evidence>
<dbReference type="SMART" id="SM00164">
    <property type="entry name" value="TBC"/>
    <property type="match status" value="1"/>
</dbReference>
<dbReference type="InterPro" id="IPR035969">
    <property type="entry name" value="Rab-GAP_TBC_sf"/>
</dbReference>
<keyword evidence="2" id="KW-0812">Transmembrane</keyword>
<dbReference type="AlphaFoldDB" id="A0AAW2ZP31"/>
<keyword evidence="1" id="KW-0343">GTPase activation</keyword>
<reference evidence="4 5" key="1">
    <citation type="submission" date="2024-03" db="EMBL/GenBank/DDBJ databases">
        <title>The Acrasis kona genome and developmental transcriptomes reveal deep origins of eukaryotic multicellular pathways.</title>
        <authorList>
            <person name="Sheikh S."/>
            <person name="Fu C.-J."/>
            <person name="Brown M.W."/>
            <person name="Baldauf S.L."/>
        </authorList>
    </citation>
    <scope>NUCLEOTIDE SEQUENCE [LARGE SCALE GENOMIC DNA]</scope>
    <source>
        <strain evidence="4 5">ATCC MYA-3509</strain>
    </source>
</reference>
<organism evidence="4 5">
    <name type="scientific">Acrasis kona</name>
    <dbReference type="NCBI Taxonomy" id="1008807"/>
    <lineage>
        <taxon>Eukaryota</taxon>
        <taxon>Discoba</taxon>
        <taxon>Heterolobosea</taxon>
        <taxon>Tetramitia</taxon>
        <taxon>Eutetramitia</taxon>
        <taxon>Acrasidae</taxon>
        <taxon>Acrasis</taxon>
    </lineage>
</organism>